<name>A0ABN9WHU2_9DINO</name>
<evidence type="ECO:0000256" key="1">
    <source>
        <dbReference type="SAM" id="MobiDB-lite"/>
    </source>
</evidence>
<feature type="compositionally biased region" description="Low complexity" evidence="1">
    <location>
        <begin position="261"/>
        <end position="271"/>
    </location>
</feature>
<dbReference type="EMBL" id="CAUYUJ010018749">
    <property type="protein sequence ID" value="CAK0886051.1"/>
    <property type="molecule type" value="Genomic_DNA"/>
</dbReference>
<dbReference type="Proteomes" id="UP001189429">
    <property type="component" value="Unassembled WGS sequence"/>
</dbReference>
<evidence type="ECO:0000313" key="3">
    <source>
        <dbReference type="Proteomes" id="UP001189429"/>
    </source>
</evidence>
<protein>
    <submittedName>
        <fullName evidence="2">Uncharacterized protein</fullName>
    </submittedName>
</protein>
<comment type="caution">
    <text evidence="2">The sequence shown here is derived from an EMBL/GenBank/DDBJ whole genome shotgun (WGS) entry which is preliminary data.</text>
</comment>
<evidence type="ECO:0000313" key="2">
    <source>
        <dbReference type="EMBL" id="CAK0886051.1"/>
    </source>
</evidence>
<feature type="region of interest" description="Disordered" evidence="1">
    <location>
        <begin position="109"/>
        <end position="180"/>
    </location>
</feature>
<reference evidence="2" key="1">
    <citation type="submission" date="2023-10" db="EMBL/GenBank/DDBJ databases">
        <authorList>
            <person name="Chen Y."/>
            <person name="Shah S."/>
            <person name="Dougan E. K."/>
            <person name="Thang M."/>
            <person name="Chan C."/>
        </authorList>
    </citation>
    <scope>NUCLEOTIDE SEQUENCE [LARGE SCALE GENOMIC DNA]</scope>
</reference>
<feature type="compositionally biased region" description="Gly residues" evidence="1">
    <location>
        <begin position="293"/>
        <end position="327"/>
    </location>
</feature>
<sequence>MQAQIRRIDQMDPDSRLWESRHQLEEEVRAKFSEFESTTMQIDARVRTEKTATEDTLKKYNRRLQRLETLEDSVHSLTSSNEEDTRQSLEHLYGRLVDMQQQQQETLRCARTLRRPRTRRRRSSRASTWPCSRPWRAGSPRVSTSAWTRSRRNSWMSPRASRRRRSGARSSARRWTRGRSSYQRLKDRVERADWEGRLKEVSAQVKEMDQYKVFFAEQHATMDRLQKKMDFHEQSMEDLQRALKDRPPGAADAAARRARHGVGVASRAGDAGRQRRGAGGGGRAPELQRPVQLGGGETGRAGLRGPGHPGRSGAGSEGDAAGGPAEGGGRRSCAAAGEGPAGAPREGRARGGAHGPVERQGRGRGGPAGGRRRRAAGAGGGAETPRSSRAVVREVHQLLESLDLEATLKSIGSRVTKVEAATERLKVEIEGPGRVDAPSVHDD</sequence>
<proteinExistence type="predicted"/>
<keyword evidence="3" id="KW-1185">Reference proteome</keyword>
<feature type="compositionally biased region" description="Low complexity" evidence="1">
    <location>
        <begin position="331"/>
        <end position="344"/>
    </location>
</feature>
<feature type="compositionally biased region" description="Basic residues" evidence="1">
    <location>
        <begin position="160"/>
        <end position="177"/>
    </location>
</feature>
<feature type="region of interest" description="Disordered" evidence="1">
    <location>
        <begin position="244"/>
        <end position="390"/>
    </location>
</feature>
<gene>
    <name evidence="2" type="ORF">PCOR1329_LOCUS67496</name>
</gene>
<organism evidence="2 3">
    <name type="scientific">Prorocentrum cordatum</name>
    <dbReference type="NCBI Taxonomy" id="2364126"/>
    <lineage>
        <taxon>Eukaryota</taxon>
        <taxon>Sar</taxon>
        <taxon>Alveolata</taxon>
        <taxon>Dinophyceae</taxon>
        <taxon>Prorocentrales</taxon>
        <taxon>Prorocentraceae</taxon>
        <taxon>Prorocentrum</taxon>
    </lineage>
</organism>
<accession>A0ABN9WHU2</accession>
<feature type="compositionally biased region" description="Basic residues" evidence="1">
    <location>
        <begin position="111"/>
        <end position="124"/>
    </location>
</feature>